<dbReference type="AlphaFoldDB" id="A0A8S9LXA0"/>
<reference evidence="1" key="1">
    <citation type="submission" date="2019-12" db="EMBL/GenBank/DDBJ databases">
        <title>Genome sequencing and annotation of Brassica cretica.</title>
        <authorList>
            <person name="Studholme D.J."/>
            <person name="Sarris P.F."/>
        </authorList>
    </citation>
    <scope>NUCLEOTIDE SEQUENCE</scope>
    <source>
        <strain evidence="1">PFS-102/07</strain>
        <tissue evidence="1">Leaf</tissue>
    </source>
</reference>
<sequence length="135" mass="15357">MLKMKYNHLGPGVQTLVKPPLLLDPYSRRFGADGEARFEDEGADHDKDDGAEMAWTRDFVVEQSVGDGGAVELLDLKLSHDGDDNRSCRGRVRCCWLEHELNHHHEPGLRRRRRSWSSRFRPETDMMISGGVRGG</sequence>
<gene>
    <name evidence="1" type="ORF">F2Q70_00008506</name>
</gene>
<dbReference type="EMBL" id="QGKY02000089">
    <property type="protein sequence ID" value="KAF2612005.1"/>
    <property type="molecule type" value="Genomic_DNA"/>
</dbReference>
<organism evidence="1">
    <name type="scientific">Brassica cretica</name>
    <name type="common">Mustard</name>
    <dbReference type="NCBI Taxonomy" id="69181"/>
    <lineage>
        <taxon>Eukaryota</taxon>
        <taxon>Viridiplantae</taxon>
        <taxon>Streptophyta</taxon>
        <taxon>Embryophyta</taxon>
        <taxon>Tracheophyta</taxon>
        <taxon>Spermatophyta</taxon>
        <taxon>Magnoliopsida</taxon>
        <taxon>eudicotyledons</taxon>
        <taxon>Gunneridae</taxon>
        <taxon>Pentapetalae</taxon>
        <taxon>rosids</taxon>
        <taxon>malvids</taxon>
        <taxon>Brassicales</taxon>
        <taxon>Brassicaceae</taxon>
        <taxon>Brassiceae</taxon>
        <taxon>Brassica</taxon>
    </lineage>
</organism>
<protein>
    <submittedName>
        <fullName evidence="1">Uncharacterized protein</fullName>
    </submittedName>
</protein>
<comment type="caution">
    <text evidence="1">The sequence shown here is derived from an EMBL/GenBank/DDBJ whole genome shotgun (WGS) entry which is preliminary data.</text>
</comment>
<accession>A0A8S9LXA0</accession>
<name>A0A8S9LXA0_BRACR</name>
<proteinExistence type="predicted"/>
<evidence type="ECO:0000313" key="1">
    <source>
        <dbReference type="EMBL" id="KAF2612005.1"/>
    </source>
</evidence>